<dbReference type="InterPro" id="IPR012664">
    <property type="entry name" value="CHP02452"/>
</dbReference>
<keyword evidence="4" id="KW-1185">Reference proteome</keyword>
<feature type="region of interest" description="Disordered" evidence="1">
    <location>
        <begin position="54"/>
        <end position="83"/>
    </location>
</feature>
<dbReference type="PANTHER" id="PTHR35596">
    <property type="entry name" value="DUF2263 DOMAIN-CONTAINING PROTEIN"/>
    <property type="match status" value="1"/>
</dbReference>
<dbReference type="InterPro" id="IPR043472">
    <property type="entry name" value="Macro_dom-like"/>
</dbReference>
<dbReference type="Gene3D" id="3.40.220.10">
    <property type="entry name" value="Leucine Aminopeptidase, subunit E, domain 1"/>
    <property type="match status" value="1"/>
</dbReference>
<dbReference type="PANTHER" id="PTHR35596:SF1">
    <property type="entry name" value="MICROBIAL-TYPE PARG CATALYTIC DOMAIN-CONTAINING PROTEIN"/>
    <property type="match status" value="1"/>
</dbReference>
<feature type="compositionally biased region" description="Basic and acidic residues" evidence="1">
    <location>
        <begin position="60"/>
        <end position="79"/>
    </location>
</feature>
<protein>
    <submittedName>
        <fullName evidence="3">TIGR02452 family protein</fullName>
    </submittedName>
</protein>
<dbReference type="PIRSF" id="PIRSF014899">
    <property type="entry name" value="UCP014899"/>
    <property type="match status" value="1"/>
</dbReference>
<dbReference type="Proteomes" id="UP000677913">
    <property type="component" value="Unassembled WGS sequence"/>
</dbReference>
<accession>A0A8J7WTH4</accession>
<sequence>MELKQVAAQNQRVVAAGRYETEQGDQVEVASLLAAAVAGTRRYEAAELLPQLTGPTCLERTADDDSTRDDSTRDEERSAGAKTTIEVTGEDTVTAARRLVAASAVDRVAVLNFASARHPGGGYLNGARAQEEDLCRKTLLYPCLIAASGYYAAHESARDPFYSHRSIYSPGVPVIRDQRDRLTAPVVTVDVITCAAPNAGAVRRVRPDLAERIPQVLVERAGVVLAAAARHGARRLVLGAWGCGVFRNDPRQVAAAFRTHLVADGAFRAAFTHVTFAVLDRSAQQPNLRAFREAFAG</sequence>
<dbReference type="InterPro" id="IPR019261">
    <property type="entry name" value="PARG_cat_microbial"/>
</dbReference>
<evidence type="ECO:0000313" key="4">
    <source>
        <dbReference type="Proteomes" id="UP000677913"/>
    </source>
</evidence>
<evidence type="ECO:0000313" key="3">
    <source>
        <dbReference type="EMBL" id="MBS2966177.1"/>
    </source>
</evidence>
<dbReference type="RefSeq" id="WP_211470991.1">
    <property type="nucleotide sequence ID" value="NZ_JAGSXH010000126.1"/>
</dbReference>
<comment type="caution">
    <text evidence="3">The sequence shown here is derived from an EMBL/GenBank/DDBJ whole genome shotgun (WGS) entry which is preliminary data.</text>
</comment>
<evidence type="ECO:0000259" key="2">
    <source>
        <dbReference type="Pfam" id="PF10021"/>
    </source>
</evidence>
<proteinExistence type="predicted"/>
<dbReference type="EMBL" id="JAGSXH010000126">
    <property type="protein sequence ID" value="MBS2966177.1"/>
    <property type="molecule type" value="Genomic_DNA"/>
</dbReference>
<feature type="domain" description="Microbial-type PARG catalytic" evidence="2">
    <location>
        <begin position="8"/>
        <end position="177"/>
    </location>
</feature>
<reference evidence="3" key="1">
    <citation type="submission" date="2021-04" db="EMBL/GenBank/DDBJ databases">
        <title>Genome based classification of Actinospica acidithermotolerans sp. nov., an actinobacterium isolated from an Indonesian hot spring.</title>
        <authorList>
            <person name="Kusuma A.B."/>
            <person name="Putra K.E."/>
            <person name="Nafisah S."/>
            <person name="Loh J."/>
            <person name="Nouioui I."/>
            <person name="Goodfellow M."/>
        </authorList>
    </citation>
    <scope>NUCLEOTIDE SEQUENCE</scope>
    <source>
        <strain evidence="3">DSM 45618</strain>
    </source>
</reference>
<dbReference type="NCBIfam" id="TIGR02452">
    <property type="entry name" value="TIGR02452 family protein"/>
    <property type="match status" value="1"/>
</dbReference>
<dbReference type="AlphaFoldDB" id="A0A8J7WTH4"/>
<name>A0A8J7WTH4_9ACTN</name>
<gene>
    <name evidence="3" type="ORF">KGA66_24235</name>
</gene>
<dbReference type="Pfam" id="PF10021">
    <property type="entry name" value="PARG_cat_microb"/>
    <property type="match status" value="1"/>
</dbReference>
<evidence type="ECO:0000256" key="1">
    <source>
        <dbReference type="SAM" id="MobiDB-lite"/>
    </source>
</evidence>
<organism evidence="3 4">
    <name type="scientific">Actinocrinis puniceicyclus</name>
    <dbReference type="NCBI Taxonomy" id="977794"/>
    <lineage>
        <taxon>Bacteria</taxon>
        <taxon>Bacillati</taxon>
        <taxon>Actinomycetota</taxon>
        <taxon>Actinomycetes</taxon>
        <taxon>Catenulisporales</taxon>
        <taxon>Actinospicaceae</taxon>
        <taxon>Actinocrinis</taxon>
    </lineage>
</organism>